<feature type="transmembrane region" description="Helical" evidence="9">
    <location>
        <begin position="48"/>
        <end position="68"/>
    </location>
</feature>
<dbReference type="InterPro" id="IPR000014">
    <property type="entry name" value="PAS"/>
</dbReference>
<keyword evidence="9" id="KW-0812">Transmembrane</keyword>
<dbReference type="Gene3D" id="1.10.287.130">
    <property type="match status" value="1"/>
</dbReference>
<dbReference type="FunFam" id="3.30.565.10:FF:000006">
    <property type="entry name" value="Sensor histidine kinase WalK"/>
    <property type="match status" value="1"/>
</dbReference>
<keyword evidence="9" id="KW-1133">Transmembrane helix</keyword>
<evidence type="ECO:0000313" key="14">
    <source>
        <dbReference type="Proteomes" id="UP000610303"/>
    </source>
</evidence>
<evidence type="ECO:0000259" key="12">
    <source>
        <dbReference type="PROSITE" id="PS50113"/>
    </source>
</evidence>
<feature type="transmembrane region" description="Helical" evidence="9">
    <location>
        <begin position="113"/>
        <end position="133"/>
    </location>
</feature>
<dbReference type="InterPro" id="IPR004358">
    <property type="entry name" value="Sig_transdc_His_kin-like_C"/>
</dbReference>
<dbReference type="InterPro" id="IPR005467">
    <property type="entry name" value="His_kinase_dom"/>
</dbReference>
<dbReference type="Pfam" id="PF00512">
    <property type="entry name" value="HisKA"/>
    <property type="match status" value="1"/>
</dbReference>
<comment type="catalytic activity">
    <reaction evidence="1">
        <text>ATP + protein L-histidine = ADP + protein N-phospho-L-histidine.</text>
        <dbReference type="EC" id="2.7.13.3"/>
    </reaction>
</comment>
<dbReference type="EC" id="2.7.13.3" evidence="3"/>
<dbReference type="PANTHER" id="PTHR43711">
    <property type="entry name" value="TWO-COMPONENT HISTIDINE KINASE"/>
    <property type="match status" value="1"/>
</dbReference>
<dbReference type="InterPro" id="IPR036890">
    <property type="entry name" value="HATPase_C_sf"/>
</dbReference>
<dbReference type="EMBL" id="BMRJ01000001">
    <property type="protein sequence ID" value="GGR20778.1"/>
    <property type="molecule type" value="Genomic_DNA"/>
</dbReference>
<comment type="caution">
    <text evidence="13">The sequence shown here is derived from an EMBL/GenBank/DDBJ whole genome shotgun (WGS) entry which is preliminary data.</text>
</comment>
<dbReference type="Proteomes" id="UP000610303">
    <property type="component" value="Unassembled WGS sequence"/>
</dbReference>
<dbReference type="SMART" id="SM00388">
    <property type="entry name" value="HisKA"/>
    <property type="match status" value="1"/>
</dbReference>
<feature type="domain" description="PAS" evidence="11">
    <location>
        <begin position="194"/>
        <end position="235"/>
    </location>
</feature>
<evidence type="ECO:0000256" key="5">
    <source>
        <dbReference type="ARBA" id="ARBA00022679"/>
    </source>
</evidence>
<reference evidence="13" key="1">
    <citation type="journal article" date="2014" name="Int. J. Syst. Evol. Microbiol.">
        <title>Complete genome sequence of Corynebacterium casei LMG S-19264T (=DSM 44701T), isolated from a smear-ripened cheese.</title>
        <authorList>
            <consortium name="US DOE Joint Genome Institute (JGI-PGF)"/>
            <person name="Walter F."/>
            <person name="Albersmeier A."/>
            <person name="Kalinowski J."/>
            <person name="Ruckert C."/>
        </authorList>
    </citation>
    <scope>NUCLEOTIDE SEQUENCE</scope>
    <source>
        <strain evidence="13">JCM 3346</strain>
    </source>
</reference>
<dbReference type="SUPFAM" id="SSF55785">
    <property type="entry name" value="PYP-like sensor domain (PAS domain)"/>
    <property type="match status" value="1"/>
</dbReference>
<keyword evidence="5" id="KW-0808">Transferase</keyword>
<dbReference type="GO" id="GO:0005886">
    <property type="term" value="C:plasma membrane"/>
    <property type="evidence" value="ECO:0007669"/>
    <property type="project" value="UniProtKB-SubCell"/>
</dbReference>
<dbReference type="SUPFAM" id="SSF55874">
    <property type="entry name" value="ATPase domain of HSP90 chaperone/DNA topoisomerase II/histidine kinase"/>
    <property type="match status" value="1"/>
</dbReference>
<dbReference type="InterPro" id="IPR035965">
    <property type="entry name" value="PAS-like_dom_sf"/>
</dbReference>
<dbReference type="RefSeq" id="WP_189084410.1">
    <property type="nucleotide sequence ID" value="NZ_BMRJ01000001.1"/>
</dbReference>
<dbReference type="InterPro" id="IPR036097">
    <property type="entry name" value="HisK_dim/P_sf"/>
</dbReference>
<name>A0A918CE57_AGRME</name>
<dbReference type="GO" id="GO:0000155">
    <property type="term" value="F:phosphorelay sensor kinase activity"/>
    <property type="evidence" value="ECO:0007669"/>
    <property type="project" value="InterPro"/>
</dbReference>
<evidence type="ECO:0000256" key="6">
    <source>
        <dbReference type="ARBA" id="ARBA00022777"/>
    </source>
</evidence>
<keyword evidence="8" id="KW-0175">Coiled coil</keyword>
<evidence type="ECO:0000256" key="8">
    <source>
        <dbReference type="SAM" id="Coils"/>
    </source>
</evidence>
<feature type="domain" description="PAC" evidence="12">
    <location>
        <begin position="269"/>
        <end position="322"/>
    </location>
</feature>
<sequence length="546" mass="58374">MSGAGDSRRAGATFDRSVVLSQLLFGAVLVTAVFTLLLFSPVALTKPIAIVAVALVFTATGVAIIVPWHRFPRALVMALPIVDILAIGLIRIAEPAAGVGLLWFFPTIWLASYFGLTGAIIAVATSSALVWISELVSERAFTAVSVPSVVLLPIVLSFIATSTVLSSRRAGAQRVLLRTQAKQLERALRRANKQEERLAEVLNAVDFGVVRLDRDGRGGVMNTAYAKLYGLDVADPDAARDGVAFAADRATPLSRAELPFNRAAAGQEFDDEVTWIPGEGSELRAVSVTARRLYDEDGGLEGGVIVARDITEERNAVRARDDLVASVSHELRTPMTSVLGYIDLSLDAEGLPPNVTRNLEIMQRNGDRMLELIASILQSAKHAEAPVPLALAPVDLHDVLRDAVEAAQARADERDIRLTITTSEPAVVRADGFRLRQVVDNLVSNAVKYNRQGGEVMVGATVDEGMAWVVVRDTGIGIPEAELPKVFERFFRSGGVRQGTVHGSGLGLGIARELVERHGGEIHIDSEEGSGTTVIVTLPVAGPEDA</sequence>
<dbReference type="InterPro" id="IPR003661">
    <property type="entry name" value="HisK_dim/P_dom"/>
</dbReference>
<dbReference type="InterPro" id="IPR013656">
    <property type="entry name" value="PAS_4"/>
</dbReference>
<keyword evidence="6 13" id="KW-0418">Kinase</keyword>
<dbReference type="CDD" id="cd00075">
    <property type="entry name" value="HATPase"/>
    <property type="match status" value="1"/>
</dbReference>
<dbReference type="AlphaFoldDB" id="A0A918CE57"/>
<feature type="domain" description="Histidine kinase" evidence="10">
    <location>
        <begin position="326"/>
        <end position="542"/>
    </location>
</feature>
<dbReference type="Pfam" id="PF02518">
    <property type="entry name" value="HATPase_c"/>
    <property type="match status" value="1"/>
</dbReference>
<reference evidence="13" key="2">
    <citation type="submission" date="2020-09" db="EMBL/GenBank/DDBJ databases">
        <authorList>
            <person name="Sun Q."/>
            <person name="Ohkuma M."/>
        </authorList>
    </citation>
    <scope>NUCLEOTIDE SEQUENCE</scope>
    <source>
        <strain evidence="13">JCM 3346</strain>
    </source>
</reference>
<organism evidence="13 14">
    <name type="scientific">Agromyces mediolanus</name>
    <name type="common">Corynebacterium mediolanum</name>
    <dbReference type="NCBI Taxonomy" id="41986"/>
    <lineage>
        <taxon>Bacteria</taxon>
        <taxon>Bacillati</taxon>
        <taxon>Actinomycetota</taxon>
        <taxon>Actinomycetes</taxon>
        <taxon>Micrococcales</taxon>
        <taxon>Microbacteriaceae</taxon>
        <taxon>Agromyces</taxon>
    </lineage>
</organism>
<dbReference type="SMART" id="SM00387">
    <property type="entry name" value="HATPase_c"/>
    <property type="match status" value="1"/>
</dbReference>
<keyword evidence="9" id="KW-0472">Membrane</keyword>
<protein>
    <recommendedName>
        <fullName evidence="3">histidine kinase</fullName>
        <ecNumber evidence="3">2.7.13.3</ecNumber>
    </recommendedName>
</protein>
<feature type="transmembrane region" description="Helical" evidence="9">
    <location>
        <begin position="140"/>
        <end position="160"/>
    </location>
</feature>
<dbReference type="CDD" id="cd00082">
    <property type="entry name" value="HisKA"/>
    <property type="match status" value="1"/>
</dbReference>
<evidence type="ECO:0000256" key="7">
    <source>
        <dbReference type="ARBA" id="ARBA00023012"/>
    </source>
</evidence>
<feature type="transmembrane region" description="Helical" evidence="9">
    <location>
        <begin position="18"/>
        <end position="42"/>
    </location>
</feature>
<dbReference type="Gene3D" id="3.30.565.10">
    <property type="entry name" value="Histidine kinase-like ATPase, C-terminal domain"/>
    <property type="match status" value="1"/>
</dbReference>
<evidence type="ECO:0000256" key="9">
    <source>
        <dbReference type="SAM" id="Phobius"/>
    </source>
</evidence>
<proteinExistence type="predicted"/>
<dbReference type="SUPFAM" id="SSF47384">
    <property type="entry name" value="Homodimeric domain of signal transducing histidine kinase"/>
    <property type="match status" value="1"/>
</dbReference>
<dbReference type="PROSITE" id="PS50112">
    <property type="entry name" value="PAS"/>
    <property type="match status" value="1"/>
</dbReference>
<dbReference type="InterPro" id="IPR050736">
    <property type="entry name" value="Sensor_HK_Regulatory"/>
</dbReference>
<gene>
    <name evidence="13" type="ORF">GCM10010196_12680</name>
</gene>
<dbReference type="PANTHER" id="PTHR43711:SF1">
    <property type="entry name" value="HISTIDINE KINASE 1"/>
    <property type="match status" value="1"/>
</dbReference>
<feature type="coiled-coil region" evidence="8">
    <location>
        <begin position="174"/>
        <end position="204"/>
    </location>
</feature>
<dbReference type="Pfam" id="PF08448">
    <property type="entry name" value="PAS_4"/>
    <property type="match status" value="1"/>
</dbReference>
<evidence type="ECO:0000256" key="3">
    <source>
        <dbReference type="ARBA" id="ARBA00012438"/>
    </source>
</evidence>
<evidence type="ECO:0000259" key="10">
    <source>
        <dbReference type="PROSITE" id="PS50109"/>
    </source>
</evidence>
<evidence type="ECO:0000313" key="13">
    <source>
        <dbReference type="EMBL" id="GGR20778.1"/>
    </source>
</evidence>
<keyword evidence="14" id="KW-1185">Reference proteome</keyword>
<comment type="subcellular location">
    <subcellularLocation>
        <location evidence="2">Cell membrane</location>
    </subcellularLocation>
</comment>
<keyword evidence="7" id="KW-0902">Two-component regulatory system</keyword>
<evidence type="ECO:0000256" key="1">
    <source>
        <dbReference type="ARBA" id="ARBA00000085"/>
    </source>
</evidence>
<dbReference type="InterPro" id="IPR000700">
    <property type="entry name" value="PAS-assoc_C"/>
</dbReference>
<evidence type="ECO:0000256" key="4">
    <source>
        <dbReference type="ARBA" id="ARBA00022553"/>
    </source>
</evidence>
<accession>A0A918CE57</accession>
<keyword evidence="4" id="KW-0597">Phosphoprotein</keyword>
<evidence type="ECO:0000256" key="2">
    <source>
        <dbReference type="ARBA" id="ARBA00004236"/>
    </source>
</evidence>
<dbReference type="Gene3D" id="3.30.450.20">
    <property type="entry name" value="PAS domain"/>
    <property type="match status" value="1"/>
</dbReference>
<feature type="transmembrane region" description="Helical" evidence="9">
    <location>
        <begin position="75"/>
        <end position="93"/>
    </location>
</feature>
<dbReference type="PROSITE" id="PS50109">
    <property type="entry name" value="HIS_KIN"/>
    <property type="match status" value="1"/>
</dbReference>
<dbReference type="InterPro" id="IPR003594">
    <property type="entry name" value="HATPase_dom"/>
</dbReference>
<dbReference type="PRINTS" id="PR00344">
    <property type="entry name" value="BCTRLSENSOR"/>
</dbReference>
<dbReference type="PROSITE" id="PS50113">
    <property type="entry name" value="PAC"/>
    <property type="match status" value="1"/>
</dbReference>
<evidence type="ECO:0000259" key="11">
    <source>
        <dbReference type="PROSITE" id="PS50112"/>
    </source>
</evidence>